<feature type="region of interest" description="Disordered" evidence="4">
    <location>
        <begin position="1"/>
        <end position="29"/>
    </location>
</feature>
<dbReference type="PANTHER" id="PTHR31544">
    <property type="entry name" value="AIG2-LIKE PROTEIN D"/>
    <property type="match status" value="1"/>
</dbReference>
<feature type="region of interest" description="Disordered" evidence="4">
    <location>
        <begin position="214"/>
        <end position="237"/>
    </location>
</feature>
<organism evidence="6 7">
    <name type="scientific">Staphylotrichum longicolle</name>
    <dbReference type="NCBI Taxonomy" id="669026"/>
    <lineage>
        <taxon>Eukaryota</taxon>
        <taxon>Fungi</taxon>
        <taxon>Dikarya</taxon>
        <taxon>Ascomycota</taxon>
        <taxon>Pezizomycotina</taxon>
        <taxon>Sordariomycetes</taxon>
        <taxon>Sordariomycetidae</taxon>
        <taxon>Sordariales</taxon>
        <taxon>Chaetomiaceae</taxon>
        <taxon>Staphylotrichum</taxon>
    </lineage>
</organism>
<comment type="caution">
    <text evidence="6">The sequence shown here is derived from an EMBL/GenBank/DDBJ whole genome shotgun (WGS) entry which is preliminary data.</text>
</comment>
<proteinExistence type="inferred from homology"/>
<accession>A0AAD4I3F4</accession>
<dbReference type="EMBL" id="JAHCVI010000001">
    <property type="protein sequence ID" value="KAG7293506.1"/>
    <property type="molecule type" value="Genomic_DNA"/>
</dbReference>
<comment type="similarity">
    <text evidence="1">Belongs to the gamma-glutamylcyclotransferase family.</text>
</comment>
<dbReference type="AlphaFoldDB" id="A0AAD4I3F4"/>
<feature type="compositionally biased region" description="Pro residues" evidence="4">
    <location>
        <begin position="18"/>
        <end position="29"/>
    </location>
</feature>
<dbReference type="InterPro" id="IPR013024">
    <property type="entry name" value="GGCT-like"/>
</dbReference>
<dbReference type="CDD" id="cd06661">
    <property type="entry name" value="GGCT_like"/>
    <property type="match status" value="1"/>
</dbReference>
<evidence type="ECO:0000259" key="5">
    <source>
        <dbReference type="Pfam" id="PF06094"/>
    </source>
</evidence>
<dbReference type="InterPro" id="IPR009288">
    <property type="entry name" value="AIG2-like_dom"/>
</dbReference>
<dbReference type="PANTHER" id="PTHR31544:SF4">
    <property type="entry name" value="GAMMA-GLUTAMYLCYCLOTRANSFERASE-RELATED"/>
    <property type="match status" value="1"/>
</dbReference>
<dbReference type="Gene3D" id="3.10.490.10">
    <property type="entry name" value="Gamma-glutamyl cyclotransferase-like"/>
    <property type="match status" value="1"/>
</dbReference>
<evidence type="ECO:0000256" key="1">
    <source>
        <dbReference type="ARBA" id="ARBA00008861"/>
    </source>
</evidence>
<evidence type="ECO:0000313" key="6">
    <source>
        <dbReference type="EMBL" id="KAG7293506.1"/>
    </source>
</evidence>
<feature type="domain" description="Gamma-glutamylcyclotransferase AIG2-like" evidence="5">
    <location>
        <begin position="83"/>
        <end position="188"/>
    </location>
</feature>
<dbReference type="Pfam" id="PF06094">
    <property type="entry name" value="GGACT"/>
    <property type="match status" value="1"/>
</dbReference>
<name>A0AAD4I3F4_9PEZI</name>
<dbReference type="SUPFAM" id="SSF110857">
    <property type="entry name" value="Gamma-glutamyl cyclotransferase-like"/>
    <property type="match status" value="1"/>
</dbReference>
<sequence>MSESNSPVFSSTKSVDTDPPPPPPPPPLPRLLVSACPTAPTTTVSQQHAARQSPYLDKLACMPDDYLLQRPKPSTFVYKPIHYFFYGTLMKHNILKDVLGLEAEPVLRPAKVYGYELANWGQYKALIEGQQGTEVTGAAYLVESADHEYKLAYYETNAYILAPCKIHFTDGLGGEEGGNSAYGRTFMYAGDAGALKAGRFDRALWELQMGSRLPPAWEREDGDGGTQVKTEGKDTQE</sequence>
<reference evidence="6" key="1">
    <citation type="submission" date="2023-02" db="EMBL/GenBank/DDBJ databases">
        <authorList>
            <person name="Palmer J.M."/>
        </authorList>
    </citation>
    <scope>NUCLEOTIDE SEQUENCE</scope>
    <source>
        <strain evidence="6">FW57</strain>
    </source>
</reference>
<evidence type="ECO:0000256" key="2">
    <source>
        <dbReference type="ARBA" id="ARBA00022679"/>
    </source>
</evidence>
<keyword evidence="2" id="KW-0808">Transferase</keyword>
<protein>
    <recommendedName>
        <fullName evidence="3">Putative gamma-glutamylcyclotransferase</fullName>
    </recommendedName>
</protein>
<dbReference type="GO" id="GO:0016740">
    <property type="term" value="F:transferase activity"/>
    <property type="evidence" value="ECO:0007669"/>
    <property type="project" value="UniProtKB-KW"/>
</dbReference>
<dbReference type="Proteomes" id="UP001197093">
    <property type="component" value="Unassembled WGS sequence"/>
</dbReference>
<dbReference type="InterPro" id="IPR036568">
    <property type="entry name" value="GGCT-like_sf"/>
</dbReference>
<evidence type="ECO:0000256" key="3">
    <source>
        <dbReference type="ARBA" id="ARBA00030602"/>
    </source>
</evidence>
<evidence type="ECO:0000256" key="4">
    <source>
        <dbReference type="SAM" id="MobiDB-lite"/>
    </source>
</evidence>
<keyword evidence="7" id="KW-1185">Reference proteome</keyword>
<gene>
    <name evidence="6" type="ORF">NEMBOFW57_003558</name>
</gene>
<feature type="compositionally biased region" description="Polar residues" evidence="4">
    <location>
        <begin position="1"/>
        <end position="14"/>
    </location>
</feature>
<dbReference type="InterPro" id="IPR045038">
    <property type="entry name" value="AIG2-like"/>
</dbReference>
<evidence type="ECO:0000313" key="7">
    <source>
        <dbReference type="Proteomes" id="UP001197093"/>
    </source>
</evidence>